<organism evidence="3 4">
    <name type="scientific">Hansschlegelia beijingensis</name>
    <dbReference type="NCBI Taxonomy" id="1133344"/>
    <lineage>
        <taxon>Bacteria</taxon>
        <taxon>Pseudomonadati</taxon>
        <taxon>Pseudomonadota</taxon>
        <taxon>Alphaproteobacteria</taxon>
        <taxon>Hyphomicrobiales</taxon>
        <taxon>Methylopilaceae</taxon>
        <taxon>Hansschlegelia</taxon>
    </lineage>
</organism>
<dbReference type="InterPro" id="IPR045599">
    <property type="entry name" value="DUF6456"/>
</dbReference>
<evidence type="ECO:0000259" key="2">
    <source>
        <dbReference type="Pfam" id="PF20057"/>
    </source>
</evidence>
<keyword evidence="4" id="KW-1185">Reference proteome</keyword>
<dbReference type="RefSeq" id="WP_183393736.1">
    <property type="nucleotide sequence ID" value="NZ_JACIDR010000001.1"/>
</dbReference>
<feature type="domain" description="DUF6456" evidence="2">
    <location>
        <begin position="100"/>
        <end position="234"/>
    </location>
</feature>
<protein>
    <recommendedName>
        <fullName evidence="2">DUF6456 domain-containing protein</fullName>
    </recommendedName>
</protein>
<name>A0A7W6D4A3_9HYPH</name>
<dbReference type="EMBL" id="JACIDR010000001">
    <property type="protein sequence ID" value="MBB3971894.1"/>
    <property type="molecule type" value="Genomic_DNA"/>
</dbReference>
<gene>
    <name evidence="3" type="ORF">GGR24_000527</name>
</gene>
<accession>A0A7W6D4A3</accession>
<proteinExistence type="predicted"/>
<reference evidence="3 4" key="1">
    <citation type="submission" date="2020-08" db="EMBL/GenBank/DDBJ databases">
        <title>Genomic Encyclopedia of Type Strains, Phase IV (KMG-IV): sequencing the most valuable type-strain genomes for metagenomic binning, comparative biology and taxonomic classification.</title>
        <authorList>
            <person name="Goeker M."/>
        </authorList>
    </citation>
    <scope>NUCLEOTIDE SEQUENCE [LARGE SCALE GENOMIC DNA]</scope>
    <source>
        <strain evidence="3 4">DSM 25481</strain>
    </source>
</reference>
<feature type="region of interest" description="Disordered" evidence="1">
    <location>
        <begin position="235"/>
        <end position="267"/>
    </location>
</feature>
<sequence>MARRKAGGDEGAAVSAAGMRLLGRVMAAGRAGLRSAPAGPTAELESRGLVRVSGEGGLVATAEGAARLARAQGGFLAQHRALGRRSVPADGGGGFESALVDLDESPLGWLARRKGRDGKPLLAPHEVAAGERLRADFTRGQMTPRVTANWEASVSRGRRGGAGAGAELSDHAMAARDRVRRAIEAVGPELSGALLDVCCFLKGMEEVERDRGWPARGAKLVLGLALSRLARHYGYAPDEPAPDRPGRIVRWGTADSRPTIDGAEPQA</sequence>
<dbReference type="AlphaFoldDB" id="A0A7W6D4A3"/>
<comment type="caution">
    <text evidence="3">The sequence shown here is derived from an EMBL/GenBank/DDBJ whole genome shotgun (WGS) entry which is preliminary data.</text>
</comment>
<dbReference type="Pfam" id="PF20057">
    <property type="entry name" value="DUF6456"/>
    <property type="match status" value="1"/>
</dbReference>
<evidence type="ECO:0000313" key="4">
    <source>
        <dbReference type="Proteomes" id="UP000528964"/>
    </source>
</evidence>
<evidence type="ECO:0000256" key="1">
    <source>
        <dbReference type="SAM" id="MobiDB-lite"/>
    </source>
</evidence>
<evidence type="ECO:0000313" key="3">
    <source>
        <dbReference type="EMBL" id="MBB3971894.1"/>
    </source>
</evidence>
<dbReference type="Proteomes" id="UP000528964">
    <property type="component" value="Unassembled WGS sequence"/>
</dbReference>